<dbReference type="STRING" id="1384056.N787_03000"/>
<dbReference type="GO" id="GO:0016616">
    <property type="term" value="F:oxidoreductase activity, acting on the CH-OH group of donors, NAD or NADP as acceptor"/>
    <property type="evidence" value="ECO:0007669"/>
    <property type="project" value="TreeGrafter"/>
</dbReference>
<dbReference type="InterPro" id="IPR036291">
    <property type="entry name" value="NAD(P)-bd_dom_sf"/>
</dbReference>
<protein>
    <recommendedName>
        <fullName evidence="3">Short-chain dehydrogenase</fullName>
    </recommendedName>
</protein>
<comment type="caution">
    <text evidence="1">The sequence shown here is derived from an EMBL/GenBank/DDBJ whole genome shotgun (WGS) entry which is preliminary data.</text>
</comment>
<gene>
    <name evidence="1" type="ORF">N787_03000</name>
</gene>
<dbReference type="PATRIC" id="fig|1384056.3.peg.1719"/>
<evidence type="ECO:0000313" key="1">
    <source>
        <dbReference type="EMBL" id="KFN45932.1"/>
    </source>
</evidence>
<dbReference type="PRINTS" id="PR00081">
    <property type="entry name" value="GDHRDH"/>
</dbReference>
<dbReference type="AlphaFoldDB" id="A0A091B333"/>
<sequence length="237" mass="24625">MSTSPSQRVVVTGASRGLGLEFVRQLLARGGRVVATCRRPASADELAALAKMHPGQLQVLALSVDDEASRQAFVQALAGMHDGLELLVNNAGVLERGERFGELRADVMARTFATNVTGPMLLAQALAPLLARGARPRVLNLGSKLGSIASTASFGTPSYNISKAALNMAGVLMAHAMNPMGIGVITASPGWVRTAMGGEGAELSADDSVRSLLTLVDDVPGLPAGVFLDRNGETLPW</sequence>
<dbReference type="InterPro" id="IPR052184">
    <property type="entry name" value="SDR_enzymes"/>
</dbReference>
<name>A0A091B333_9GAMM</name>
<dbReference type="Proteomes" id="UP000029393">
    <property type="component" value="Unassembled WGS sequence"/>
</dbReference>
<dbReference type="Gene3D" id="3.40.50.720">
    <property type="entry name" value="NAD(P)-binding Rossmann-like Domain"/>
    <property type="match status" value="1"/>
</dbReference>
<keyword evidence="2" id="KW-1185">Reference proteome</keyword>
<dbReference type="RefSeq" id="WP_034212777.1">
    <property type="nucleotide sequence ID" value="NZ_AVCK01000022.1"/>
</dbReference>
<reference evidence="1 2" key="1">
    <citation type="submission" date="2013-09" db="EMBL/GenBank/DDBJ databases">
        <title>Genome sequencing of Arenimonas metalli.</title>
        <authorList>
            <person name="Chen F."/>
            <person name="Wang G."/>
        </authorList>
    </citation>
    <scope>NUCLEOTIDE SEQUENCE [LARGE SCALE GENOMIC DNA]</scope>
    <source>
        <strain evidence="1 2">CF5-1</strain>
    </source>
</reference>
<dbReference type="Pfam" id="PF00106">
    <property type="entry name" value="adh_short"/>
    <property type="match status" value="1"/>
</dbReference>
<evidence type="ECO:0008006" key="3">
    <source>
        <dbReference type="Google" id="ProtNLM"/>
    </source>
</evidence>
<dbReference type="InterPro" id="IPR002347">
    <property type="entry name" value="SDR_fam"/>
</dbReference>
<dbReference type="OrthoDB" id="5786478at2"/>
<dbReference type="PANTHER" id="PTHR45458:SF1">
    <property type="entry name" value="SHORT CHAIN DEHYDROGENASE"/>
    <property type="match status" value="1"/>
</dbReference>
<evidence type="ECO:0000313" key="2">
    <source>
        <dbReference type="Proteomes" id="UP000029393"/>
    </source>
</evidence>
<organism evidence="1 2">
    <name type="scientific">Arenimonas metalli CF5-1</name>
    <dbReference type="NCBI Taxonomy" id="1384056"/>
    <lineage>
        <taxon>Bacteria</taxon>
        <taxon>Pseudomonadati</taxon>
        <taxon>Pseudomonadota</taxon>
        <taxon>Gammaproteobacteria</taxon>
        <taxon>Lysobacterales</taxon>
        <taxon>Lysobacteraceae</taxon>
        <taxon>Arenimonas</taxon>
    </lineage>
</organism>
<dbReference type="SUPFAM" id="SSF51735">
    <property type="entry name" value="NAD(P)-binding Rossmann-fold domains"/>
    <property type="match status" value="1"/>
</dbReference>
<dbReference type="PANTHER" id="PTHR45458">
    <property type="entry name" value="SHORT-CHAIN DEHYDROGENASE/REDUCTASE SDR"/>
    <property type="match status" value="1"/>
</dbReference>
<dbReference type="eggNOG" id="COG1028">
    <property type="taxonomic scope" value="Bacteria"/>
</dbReference>
<proteinExistence type="predicted"/>
<dbReference type="EMBL" id="AVCK01000022">
    <property type="protein sequence ID" value="KFN45932.1"/>
    <property type="molecule type" value="Genomic_DNA"/>
</dbReference>
<accession>A0A091B333</accession>